<dbReference type="EMBL" id="CAJOBP010064638">
    <property type="protein sequence ID" value="CAF4862769.1"/>
    <property type="molecule type" value="Genomic_DNA"/>
</dbReference>
<feature type="non-terminal residue" evidence="1">
    <location>
        <position position="95"/>
    </location>
</feature>
<keyword evidence="2" id="KW-1185">Reference proteome</keyword>
<sequence length="95" mass="10921">FFFCLVVRVPRQSNYRVLQLLIIKAARSLIREEVMEHAQTYVVFQLTLVDQYQSTPFGTVKQEYSIPYGVQLPLFLEKTVEILDAYDGPGIGPSH</sequence>
<proteinExistence type="predicted"/>
<comment type="caution">
    <text evidence="1">The sequence shown here is derived from an EMBL/GenBank/DDBJ whole genome shotgun (WGS) entry which is preliminary data.</text>
</comment>
<evidence type="ECO:0000313" key="1">
    <source>
        <dbReference type="EMBL" id="CAF4862769.1"/>
    </source>
</evidence>
<dbReference type="AlphaFoldDB" id="A0A821SNK2"/>
<evidence type="ECO:0000313" key="2">
    <source>
        <dbReference type="Proteomes" id="UP000663873"/>
    </source>
</evidence>
<accession>A0A821SNK2</accession>
<gene>
    <name evidence="1" type="ORF">UJA718_LOCUS43950</name>
</gene>
<organism evidence="1 2">
    <name type="scientific">Rotaria socialis</name>
    <dbReference type="NCBI Taxonomy" id="392032"/>
    <lineage>
        <taxon>Eukaryota</taxon>
        <taxon>Metazoa</taxon>
        <taxon>Spiralia</taxon>
        <taxon>Gnathifera</taxon>
        <taxon>Rotifera</taxon>
        <taxon>Eurotatoria</taxon>
        <taxon>Bdelloidea</taxon>
        <taxon>Philodinida</taxon>
        <taxon>Philodinidae</taxon>
        <taxon>Rotaria</taxon>
    </lineage>
</organism>
<reference evidence="1" key="1">
    <citation type="submission" date="2021-02" db="EMBL/GenBank/DDBJ databases">
        <authorList>
            <person name="Nowell W R."/>
        </authorList>
    </citation>
    <scope>NUCLEOTIDE SEQUENCE</scope>
</reference>
<protein>
    <submittedName>
        <fullName evidence="1">Uncharacterized protein</fullName>
    </submittedName>
</protein>
<feature type="non-terminal residue" evidence="1">
    <location>
        <position position="1"/>
    </location>
</feature>
<dbReference type="Proteomes" id="UP000663873">
    <property type="component" value="Unassembled WGS sequence"/>
</dbReference>
<name>A0A821SNK2_9BILA</name>